<evidence type="ECO:0000313" key="9">
    <source>
        <dbReference type="EnsemblPlants" id="OPUNC12G15530.1"/>
    </source>
</evidence>
<sequence>MEFSQPFVFASLLLLLLTWLLFHFISYQAPPPKNGNGDGGRRIPSPPGLPVVGHLHLLKKPLHRSLAALAARYGGGGAGLLLLRFGARPVVFVSSQDVADECFTEHDVALADRPGLASRRLLTDDCPTIATARYGARWRHLRRLATVHALCAHRLAATSPARDAEARAMAGNLWRRCRSSSSAVAVVGVKSAAYDFVANVIMSMVAGERMAEEDVLRFKALTEAGLAAAGAANRQDFLPFLRLLDFGRVHRRLAGIAKERHDFGQRIVDEYRHRRRRRLAADEASSSSPTPPPRRTVIGDLLRQQESSPESYADDVIRTVCLSLLQAGTDTSASTIEWAMALLLNNPDVLKKATAEINSVVGMSRLLQESDLAALPYLRCIIMETLRLYPLAPHLIPHEASRDCVAAGHAIARGTMVLVDVYSMQRDPRVWEDPNKFMPERFKGFKADGSRWMMPFGMGRRKYPGEGLALRTVGMALGVMIQCFQWERVEKKKVDMSEGSGLTMPMAVPLMAMCLPRVEMESVLKTL</sequence>
<keyword evidence="3" id="KW-0479">Metal-binding</keyword>
<dbReference type="PANTHER" id="PTHR47947">
    <property type="entry name" value="CYTOCHROME P450 82C3-RELATED"/>
    <property type="match status" value="1"/>
</dbReference>
<dbReference type="PRINTS" id="PR00385">
    <property type="entry name" value="P450"/>
</dbReference>
<evidence type="ECO:0000256" key="6">
    <source>
        <dbReference type="ARBA" id="ARBA00023004"/>
    </source>
</evidence>
<dbReference type="Pfam" id="PF00067">
    <property type="entry name" value="p450"/>
    <property type="match status" value="1"/>
</dbReference>
<keyword evidence="4" id="KW-1133">Transmembrane helix</keyword>
<evidence type="ECO:0000256" key="1">
    <source>
        <dbReference type="ARBA" id="ARBA00022617"/>
    </source>
</evidence>
<dbReference type="PANTHER" id="PTHR47947:SF6">
    <property type="entry name" value="CYTOCHROME P450"/>
    <property type="match status" value="1"/>
</dbReference>
<dbReference type="FunFam" id="1.10.630.10:FF:000183">
    <property type="entry name" value="Cytochrome P450"/>
    <property type="match status" value="1"/>
</dbReference>
<feature type="chain" id="PRO_5002367995" description="Cytochrome P450" evidence="8">
    <location>
        <begin position="29"/>
        <end position="527"/>
    </location>
</feature>
<dbReference type="GO" id="GO:0005506">
    <property type="term" value="F:iron ion binding"/>
    <property type="evidence" value="ECO:0007669"/>
    <property type="project" value="InterPro"/>
</dbReference>
<keyword evidence="10" id="KW-1185">Reference proteome</keyword>
<dbReference type="Gramene" id="OPUNC12G15530.1">
    <property type="protein sequence ID" value="OPUNC12G15530.1"/>
    <property type="gene ID" value="OPUNC12G15530"/>
</dbReference>
<evidence type="ECO:0000256" key="5">
    <source>
        <dbReference type="ARBA" id="ARBA00023002"/>
    </source>
</evidence>
<keyword evidence="2" id="KW-0812">Transmembrane</keyword>
<evidence type="ECO:0000313" key="10">
    <source>
        <dbReference type="Proteomes" id="UP000026962"/>
    </source>
</evidence>
<keyword evidence="4" id="KW-0472">Membrane</keyword>
<dbReference type="InterPro" id="IPR001128">
    <property type="entry name" value="Cyt_P450"/>
</dbReference>
<feature type="region of interest" description="Disordered" evidence="7">
    <location>
        <begin position="278"/>
        <end position="298"/>
    </location>
</feature>
<dbReference type="GO" id="GO:0004497">
    <property type="term" value="F:monooxygenase activity"/>
    <property type="evidence" value="ECO:0007669"/>
    <property type="project" value="InterPro"/>
</dbReference>
<reference evidence="9" key="1">
    <citation type="submission" date="2015-04" db="UniProtKB">
        <authorList>
            <consortium name="EnsemblPlants"/>
        </authorList>
    </citation>
    <scope>IDENTIFICATION</scope>
</reference>
<keyword evidence="8" id="KW-0732">Signal</keyword>
<proteinExistence type="predicted"/>
<dbReference type="GO" id="GO:0016705">
    <property type="term" value="F:oxidoreductase activity, acting on paired donors, with incorporation or reduction of molecular oxygen"/>
    <property type="evidence" value="ECO:0007669"/>
    <property type="project" value="InterPro"/>
</dbReference>
<feature type="signal peptide" evidence="8">
    <location>
        <begin position="1"/>
        <end position="28"/>
    </location>
</feature>
<dbReference type="InterPro" id="IPR050651">
    <property type="entry name" value="Plant_Cytochrome_P450_Monoox"/>
</dbReference>
<reference evidence="9" key="2">
    <citation type="submission" date="2018-05" db="EMBL/GenBank/DDBJ databases">
        <title>OpunRS2 (Oryza punctata Reference Sequence Version 2).</title>
        <authorList>
            <person name="Zhang J."/>
            <person name="Kudrna D."/>
            <person name="Lee S."/>
            <person name="Talag J."/>
            <person name="Welchert J."/>
            <person name="Wing R.A."/>
        </authorList>
    </citation>
    <scope>NUCLEOTIDE SEQUENCE [LARGE SCALE GENOMIC DNA]</scope>
</reference>
<keyword evidence="5" id="KW-0560">Oxidoreductase</keyword>
<accession>A0A0E0MP22</accession>
<dbReference type="Gene3D" id="1.10.630.10">
    <property type="entry name" value="Cytochrome P450"/>
    <property type="match status" value="1"/>
</dbReference>
<evidence type="ECO:0008006" key="11">
    <source>
        <dbReference type="Google" id="ProtNLM"/>
    </source>
</evidence>
<dbReference type="PRINTS" id="PR00463">
    <property type="entry name" value="EP450I"/>
</dbReference>
<evidence type="ECO:0000256" key="4">
    <source>
        <dbReference type="ARBA" id="ARBA00022989"/>
    </source>
</evidence>
<dbReference type="AlphaFoldDB" id="A0A0E0MP22"/>
<evidence type="ECO:0000256" key="7">
    <source>
        <dbReference type="SAM" id="MobiDB-lite"/>
    </source>
</evidence>
<evidence type="ECO:0000256" key="8">
    <source>
        <dbReference type="SAM" id="SignalP"/>
    </source>
</evidence>
<evidence type="ECO:0000256" key="3">
    <source>
        <dbReference type="ARBA" id="ARBA00022723"/>
    </source>
</evidence>
<dbReference type="SUPFAM" id="SSF48264">
    <property type="entry name" value="Cytochrome P450"/>
    <property type="match status" value="1"/>
</dbReference>
<dbReference type="Proteomes" id="UP000026962">
    <property type="component" value="Chromosome 12"/>
</dbReference>
<evidence type="ECO:0000256" key="2">
    <source>
        <dbReference type="ARBA" id="ARBA00022692"/>
    </source>
</evidence>
<keyword evidence="1" id="KW-0349">Heme</keyword>
<dbReference type="EnsemblPlants" id="OPUNC12G15530.1">
    <property type="protein sequence ID" value="OPUNC12G15530.1"/>
    <property type="gene ID" value="OPUNC12G15530"/>
</dbReference>
<organism evidence="9">
    <name type="scientific">Oryza punctata</name>
    <name type="common">Red rice</name>
    <dbReference type="NCBI Taxonomy" id="4537"/>
    <lineage>
        <taxon>Eukaryota</taxon>
        <taxon>Viridiplantae</taxon>
        <taxon>Streptophyta</taxon>
        <taxon>Embryophyta</taxon>
        <taxon>Tracheophyta</taxon>
        <taxon>Spermatophyta</taxon>
        <taxon>Magnoliopsida</taxon>
        <taxon>Liliopsida</taxon>
        <taxon>Poales</taxon>
        <taxon>Poaceae</taxon>
        <taxon>BOP clade</taxon>
        <taxon>Oryzoideae</taxon>
        <taxon>Oryzeae</taxon>
        <taxon>Oryzinae</taxon>
        <taxon>Oryza</taxon>
    </lineage>
</organism>
<name>A0A0E0MP22_ORYPU</name>
<dbReference type="eggNOG" id="KOG0156">
    <property type="taxonomic scope" value="Eukaryota"/>
</dbReference>
<keyword evidence="6" id="KW-0408">Iron</keyword>
<dbReference type="HOGENOM" id="CLU_001570_4_0_1"/>
<dbReference type="OMA" id="LTWLLFH"/>
<dbReference type="InterPro" id="IPR036396">
    <property type="entry name" value="Cyt_P450_sf"/>
</dbReference>
<protein>
    <recommendedName>
        <fullName evidence="11">Cytochrome P450</fullName>
    </recommendedName>
</protein>
<dbReference type="InterPro" id="IPR002401">
    <property type="entry name" value="Cyt_P450_E_grp-I"/>
</dbReference>
<dbReference type="GO" id="GO:0020037">
    <property type="term" value="F:heme binding"/>
    <property type="evidence" value="ECO:0007669"/>
    <property type="project" value="InterPro"/>
</dbReference>
<dbReference type="STRING" id="4537.A0A0E0MP22"/>